<organism evidence="1">
    <name type="scientific">Caulobacter phage BL57</name>
    <dbReference type="NCBI Taxonomy" id="3348355"/>
    <lineage>
        <taxon>Viruses</taxon>
    </lineage>
</organism>
<evidence type="ECO:0000313" key="1">
    <source>
        <dbReference type="EMBL" id="XHV10743.1"/>
    </source>
</evidence>
<proteinExistence type="predicted"/>
<dbReference type="EMBL" id="PQ287320">
    <property type="protein sequence ID" value="XHV10743.1"/>
    <property type="molecule type" value="Genomic_DNA"/>
</dbReference>
<sequence>MTQTYTPVTEDANQSWAVKTSTLEVEGGKLYITTAHAGENCEAISVTQTFVPDAPPQFTVLVTDEDLRALAECKDVARARSLFRGILKAHGLEITA</sequence>
<accession>A0AB74UJ01</accession>
<protein>
    <submittedName>
        <fullName evidence="1">Uncharacterized protein</fullName>
    </submittedName>
</protein>
<gene>
    <name evidence="1" type="ORF">BL57_271</name>
</gene>
<name>A0AB74UJ01_9VIRU</name>
<reference evidence="1" key="1">
    <citation type="submission" date="2024-10" db="EMBL/GenBank/DDBJ databases">
        <title>Genetic diversity among independent isolates of the Dolichocephalovirinae subfamily.</title>
        <authorList>
            <person name="Ely B."/>
            <person name="Thomas Q."/>
            <person name="Mohammadi T."/>
        </authorList>
    </citation>
    <scope>NUCLEOTIDE SEQUENCE</scope>
</reference>